<keyword evidence="2" id="KW-0732">Signal</keyword>
<evidence type="ECO:0000259" key="3">
    <source>
        <dbReference type="Pfam" id="PF10074"/>
    </source>
</evidence>
<feature type="compositionally biased region" description="Low complexity" evidence="1">
    <location>
        <begin position="19"/>
        <end position="28"/>
    </location>
</feature>
<feature type="region of interest" description="Disordered" evidence="1">
    <location>
        <begin position="19"/>
        <end position="39"/>
    </location>
</feature>
<comment type="caution">
    <text evidence="4">The sequence shown here is derived from an EMBL/GenBank/DDBJ whole genome shotgun (WGS) entry which is preliminary data.</text>
</comment>
<feature type="domain" description="T6SS Transcription factor RovC-like DNA binding" evidence="3">
    <location>
        <begin position="65"/>
        <end position="168"/>
    </location>
</feature>
<reference evidence="4" key="1">
    <citation type="submission" date="2020-01" db="EMBL/GenBank/DDBJ databases">
        <authorList>
            <person name="Rat A."/>
        </authorList>
    </citation>
    <scope>NUCLEOTIDE SEQUENCE</scope>
    <source>
        <strain evidence="4">LMG 31228</strain>
    </source>
</reference>
<reference evidence="4" key="2">
    <citation type="journal article" date="2021" name="Syst. Appl. Microbiol.">
        <title>Roseomonas hellenica sp. nov., isolated from roots of wild-growing Alkanna tinctoria.</title>
        <authorList>
            <person name="Rat A."/>
            <person name="Naranjo H.D."/>
            <person name="Lebbe L."/>
            <person name="Cnockaert M."/>
            <person name="Krigas N."/>
            <person name="Grigoriadou K."/>
            <person name="Maloupa E."/>
            <person name="Willems A."/>
        </authorList>
    </citation>
    <scope>NUCLEOTIDE SEQUENCE</scope>
    <source>
        <strain evidence="4">LMG 31228</strain>
    </source>
</reference>
<keyword evidence="5" id="KW-1185">Reference proteome</keyword>
<organism evidence="4 5">
    <name type="scientific">Neoroseomonas eburnea</name>
    <dbReference type="NCBI Taxonomy" id="1346889"/>
    <lineage>
        <taxon>Bacteria</taxon>
        <taxon>Pseudomonadati</taxon>
        <taxon>Pseudomonadota</taxon>
        <taxon>Alphaproteobacteria</taxon>
        <taxon>Acetobacterales</taxon>
        <taxon>Acetobacteraceae</taxon>
        <taxon>Neoroseomonas</taxon>
    </lineage>
</organism>
<evidence type="ECO:0000256" key="2">
    <source>
        <dbReference type="SAM" id="SignalP"/>
    </source>
</evidence>
<name>A0A9X9XEC0_9PROT</name>
<accession>A0A9X9XEC0</accession>
<proteinExistence type="predicted"/>
<protein>
    <submittedName>
        <fullName evidence="4">DUF2285 domain-containing protein</fullName>
    </submittedName>
</protein>
<evidence type="ECO:0000313" key="5">
    <source>
        <dbReference type="Proteomes" id="UP001138709"/>
    </source>
</evidence>
<gene>
    <name evidence="4" type="ORF">GXW74_16300</name>
</gene>
<dbReference type="AlphaFoldDB" id="A0A9X9XEC0"/>
<evidence type="ECO:0000313" key="4">
    <source>
        <dbReference type="EMBL" id="MBR0682056.1"/>
    </source>
</evidence>
<dbReference type="Proteomes" id="UP001138709">
    <property type="component" value="Unassembled WGS sequence"/>
</dbReference>
<feature type="signal peptide" evidence="2">
    <location>
        <begin position="1"/>
        <end position="24"/>
    </location>
</feature>
<feature type="chain" id="PRO_5040795031" evidence="2">
    <location>
        <begin position="25"/>
        <end position="177"/>
    </location>
</feature>
<dbReference type="InterPro" id="IPR018754">
    <property type="entry name" value="RovC-like_DNA-bd"/>
</dbReference>
<dbReference type="EMBL" id="JAAEDL010000016">
    <property type="protein sequence ID" value="MBR0682056.1"/>
    <property type="molecule type" value="Genomic_DNA"/>
</dbReference>
<evidence type="ECO:0000256" key="1">
    <source>
        <dbReference type="SAM" id="MobiDB-lite"/>
    </source>
</evidence>
<dbReference type="Pfam" id="PF10074">
    <property type="entry name" value="RovC_DNA-bd"/>
    <property type="match status" value="1"/>
</dbReference>
<sequence>MPALCVATVALSALPPSFSSPSPAALPSVRSPRQASDGLHGEVSAASMPVWIVRGAAPNSHLGALIPFDDALPLRLAAVLRLWHALQGRAQPDVGLTALQRGRLVLALRAHDGHRDGHSYRDIAIGLFGAARVPRGAAWKTHDLRARTMRLVADAIALRDGGYRALLRAGPRVDLTR</sequence>